<evidence type="ECO:0000313" key="1">
    <source>
        <dbReference type="EMBL" id="MFC4714813.1"/>
    </source>
</evidence>
<accession>A0ABV9MJQ5</accession>
<dbReference type="InterPro" id="IPR053977">
    <property type="entry name" value="Rv2466c-like"/>
</dbReference>
<dbReference type="Pfam" id="PF22234">
    <property type="entry name" value="Rv2466c-like"/>
    <property type="match status" value="1"/>
</dbReference>
<dbReference type="Gene3D" id="3.40.30.10">
    <property type="entry name" value="Glutaredoxin"/>
    <property type="match status" value="1"/>
</dbReference>
<dbReference type="InterPro" id="IPR036249">
    <property type="entry name" value="Thioredoxin-like_sf"/>
</dbReference>
<dbReference type="Proteomes" id="UP001595884">
    <property type="component" value="Unassembled WGS sequence"/>
</dbReference>
<proteinExistence type="predicted"/>
<evidence type="ECO:0000313" key="2">
    <source>
        <dbReference type="Proteomes" id="UP001595884"/>
    </source>
</evidence>
<dbReference type="EMBL" id="JBHSHE010000008">
    <property type="protein sequence ID" value="MFC4714813.1"/>
    <property type="molecule type" value="Genomic_DNA"/>
</dbReference>
<gene>
    <name evidence="1" type="ORF">ACFO7V_01460</name>
</gene>
<dbReference type="SUPFAM" id="SSF52833">
    <property type="entry name" value="Thioredoxin-like"/>
    <property type="match status" value="1"/>
</dbReference>
<protein>
    <submittedName>
        <fullName evidence="1">Disulfide bond formation protein DsbA</fullName>
    </submittedName>
</protein>
<keyword evidence="2" id="KW-1185">Reference proteome</keyword>
<dbReference type="RefSeq" id="WP_346059072.1">
    <property type="nucleotide sequence ID" value="NZ_BAAAVQ010000028.1"/>
</dbReference>
<comment type="caution">
    <text evidence="1">The sequence shown here is derived from an EMBL/GenBank/DDBJ whole genome shotgun (WGS) entry which is preliminary data.</text>
</comment>
<sequence length="202" mass="22294">MPQCTQVDFWFDPICPFAWATSRWIKEVEKVRDIDVRWSVMSLSVLNEGRDLPEDYRASMDNAWGPVRVIIKAAQEHGDEVIDQLYTAMGELIHYEKVEDRADVISRALAKVGLPAELAQAAGTDANDAALRASHEGGISKVGQDVGTPVIAVDGVGFFGPVITRIPTGEDAGKMFDAAVQLASFPYFFEMKRSRTESPVFD</sequence>
<name>A0ABV9MJQ5_9MICC</name>
<reference evidence="2" key="1">
    <citation type="journal article" date="2019" name="Int. J. Syst. Evol. Microbiol.">
        <title>The Global Catalogue of Microorganisms (GCM) 10K type strain sequencing project: providing services to taxonomists for standard genome sequencing and annotation.</title>
        <authorList>
            <consortium name="The Broad Institute Genomics Platform"/>
            <consortium name="The Broad Institute Genome Sequencing Center for Infectious Disease"/>
            <person name="Wu L."/>
            <person name="Ma J."/>
        </authorList>
    </citation>
    <scope>NUCLEOTIDE SEQUENCE [LARGE SCALE GENOMIC DNA]</scope>
    <source>
        <strain evidence="2">CGMCC 1.12849</strain>
    </source>
</reference>
<organism evidence="1 2">
    <name type="scientific">Glutamicibacter bergerei</name>
    <dbReference type="NCBI Taxonomy" id="256702"/>
    <lineage>
        <taxon>Bacteria</taxon>
        <taxon>Bacillati</taxon>
        <taxon>Actinomycetota</taxon>
        <taxon>Actinomycetes</taxon>
        <taxon>Micrococcales</taxon>
        <taxon>Micrococcaceae</taxon>
        <taxon>Glutamicibacter</taxon>
    </lineage>
</organism>